<feature type="compositionally biased region" description="Low complexity" evidence="1">
    <location>
        <begin position="37"/>
        <end position="85"/>
    </location>
</feature>
<evidence type="ECO:0000259" key="3">
    <source>
        <dbReference type="PROSITE" id="PS50056"/>
    </source>
</evidence>
<evidence type="ECO:0000313" key="5">
    <source>
        <dbReference type="Proteomes" id="UP000011777"/>
    </source>
</evidence>
<feature type="region of interest" description="Disordered" evidence="1">
    <location>
        <begin position="1"/>
        <end position="22"/>
    </location>
</feature>
<dbReference type="GO" id="GO:0033260">
    <property type="term" value="P:nuclear DNA replication"/>
    <property type="evidence" value="ECO:0007669"/>
    <property type="project" value="TreeGrafter"/>
</dbReference>
<dbReference type="AlphaFoldDB" id="M3J504"/>
<dbReference type="InterPro" id="IPR029021">
    <property type="entry name" value="Prot-tyrosine_phosphatase-like"/>
</dbReference>
<evidence type="ECO:0000259" key="2">
    <source>
        <dbReference type="PROSITE" id="PS50054"/>
    </source>
</evidence>
<dbReference type="InterPro" id="IPR020422">
    <property type="entry name" value="TYR_PHOSPHATASE_DUAL_dom"/>
</dbReference>
<feature type="region of interest" description="Disordered" evidence="1">
    <location>
        <begin position="36"/>
        <end position="85"/>
    </location>
</feature>
<dbReference type="Gene3D" id="3.90.190.10">
    <property type="entry name" value="Protein tyrosine phosphatase superfamily"/>
    <property type="match status" value="1"/>
</dbReference>
<dbReference type="PROSITE" id="PS50056">
    <property type="entry name" value="TYR_PHOSPHATASE_2"/>
    <property type="match status" value="1"/>
</dbReference>
<accession>M3J504</accession>
<protein>
    <submittedName>
        <fullName evidence="4">Uncharacterized protein</fullName>
    </submittedName>
</protein>
<dbReference type="InterPro" id="IPR053239">
    <property type="entry name" value="Dual_spec_PTase"/>
</dbReference>
<sequence length="812" mass="93351">MISSVKNSPTTTPPPSRSSSFYISNQSIIPRSCLIQSTTTSESSTSITTTSPPAETTSSSSASSILSNITPTPTPTPVSNSPPLDSEFSFLQSSSHSLNNYVSNTNSVRKSSAASYEENFQDIWFSKFNRNLTKLGNGVYKIDKIGQLSKLLYFYYHQRNQFNPTYNESLFPYLHGNHNSKLSQIKKLNLNNIMFINSDTSSEFTPDLLNTVNPNQILHKKNHKWEFSINNGDDDESGVSNCRNFGDQIKLMAPLSHFVVYNYSFTNNHEITSILNQVVDTHFGNFIYSVEINENWWEYIDASYFDNDDDESLIYNNPVISEILSSSDVHSEPYASQGEHFVSRYHRYEQNLIWKMNSKKWILNNKICIGNILDYNELVSTPHDKSNDFKLIIYCDDNIEDGFCQFPTLDSLQWIWHDYMSGNNLNNIYCFKMPQLGGRSNIINSDELIILLNILKLVEKISRVNKIFIGSHDGFTGSSVLLVLIMQLLDKKIISESILSLAKANVKMFFFNHDIRLLNELEIFVDYLNKHLIQEFPTIILPDSVDLDAIDRFYYINPIIKPQLYDWFENFSSCSSSINLPSRILDHLYLGNLNHASSSTILETLQIDKVISIDELPSWWKPLNKTIQFDFELPTTQSTIIKPIYRYNNTKIYEVQFSKYHLTKPIPSGLKSLIYIHNFKDDGIDSILPLLLDSPPSIQEKLLLNPNYPIDTSTTTLIHCKIGVSRSVSLILAILMKQKRISLIQSYLLVRILRFNLIIQPNLKIFYELYMFEKYLGLDESGSFQNGKKIKKWNWEFICGEIHKLNQIYSSG</sequence>
<dbReference type="GO" id="GO:0008138">
    <property type="term" value="F:protein tyrosine/serine/threonine phosphatase activity"/>
    <property type="evidence" value="ECO:0007669"/>
    <property type="project" value="TreeGrafter"/>
</dbReference>
<dbReference type="HOGENOM" id="CLU_011664_0_0_1"/>
<dbReference type="Proteomes" id="UP000011777">
    <property type="component" value="Unassembled WGS sequence"/>
</dbReference>
<dbReference type="PANTHER" id="PTHR47550:SF1">
    <property type="entry name" value="DUAL SPECIFICITY PROTEIN PHOSPHATASE PPS1"/>
    <property type="match status" value="1"/>
</dbReference>
<name>M3J504_CANMX</name>
<comment type="caution">
    <text evidence="4">The sequence shown here is derived from an EMBL/GenBank/DDBJ whole genome shotgun (WGS) entry which is preliminary data.</text>
</comment>
<dbReference type="PROSITE" id="PS50054">
    <property type="entry name" value="TYR_PHOSPHATASE_DUAL"/>
    <property type="match status" value="1"/>
</dbReference>
<evidence type="ECO:0000256" key="1">
    <source>
        <dbReference type="SAM" id="MobiDB-lite"/>
    </source>
</evidence>
<dbReference type="SUPFAM" id="SSF52799">
    <property type="entry name" value="(Phosphotyrosine protein) phosphatases II"/>
    <property type="match status" value="1"/>
</dbReference>
<dbReference type="InterPro" id="IPR000340">
    <property type="entry name" value="Dual-sp_phosphatase_cat-dom"/>
</dbReference>
<dbReference type="InterPro" id="IPR000387">
    <property type="entry name" value="Tyr_Pase_dom"/>
</dbReference>
<feature type="domain" description="Tyrosine specific protein phosphatases" evidence="3">
    <location>
        <begin position="717"/>
        <end position="765"/>
    </location>
</feature>
<dbReference type="GO" id="GO:0005634">
    <property type="term" value="C:nucleus"/>
    <property type="evidence" value="ECO:0007669"/>
    <property type="project" value="GOC"/>
</dbReference>
<proteinExistence type="predicted"/>
<dbReference type="OrthoDB" id="273181at2759"/>
<dbReference type="STRING" id="1245528.M3J504"/>
<evidence type="ECO:0000313" key="4">
    <source>
        <dbReference type="EMBL" id="EMG47088.1"/>
    </source>
</evidence>
<dbReference type="OMA" id="KLMAPLS"/>
<dbReference type="EMBL" id="AOGT01001730">
    <property type="protein sequence ID" value="EMG47088.1"/>
    <property type="molecule type" value="Genomic_DNA"/>
</dbReference>
<dbReference type="PANTHER" id="PTHR47550">
    <property type="entry name" value="DUAL SPECIFICITY PROTEIN PHOSPHATASE PPS1"/>
    <property type="match status" value="1"/>
</dbReference>
<dbReference type="SMART" id="SM00195">
    <property type="entry name" value="DSPc"/>
    <property type="match status" value="1"/>
</dbReference>
<organism evidence="4 5">
    <name type="scientific">Candida maltosa (strain Xu316)</name>
    <name type="common">Yeast</name>
    <dbReference type="NCBI Taxonomy" id="1245528"/>
    <lineage>
        <taxon>Eukaryota</taxon>
        <taxon>Fungi</taxon>
        <taxon>Dikarya</taxon>
        <taxon>Ascomycota</taxon>
        <taxon>Saccharomycotina</taxon>
        <taxon>Pichiomycetes</taxon>
        <taxon>Debaryomycetaceae</taxon>
        <taxon>Candida/Lodderomyces clade</taxon>
        <taxon>Candida</taxon>
    </lineage>
</organism>
<dbReference type="eggNOG" id="KOG1716">
    <property type="taxonomic scope" value="Eukaryota"/>
</dbReference>
<keyword evidence="5" id="KW-1185">Reference proteome</keyword>
<dbReference type="Pfam" id="PF00782">
    <property type="entry name" value="DSPc"/>
    <property type="match status" value="1"/>
</dbReference>
<reference evidence="4 5" key="1">
    <citation type="submission" date="2013-02" db="EMBL/GenBank/DDBJ databases">
        <title>Genome sequence of Candida maltosa Xu316, a potential industrial strain for xylitol and ethanol production.</title>
        <authorList>
            <person name="Yu J."/>
            <person name="Wang Q."/>
            <person name="Geng X."/>
            <person name="Bao W."/>
            <person name="He P."/>
            <person name="Cai J."/>
        </authorList>
    </citation>
    <scope>NUCLEOTIDE SEQUENCE [LARGE SCALE GENOMIC DNA]</scope>
    <source>
        <strain evidence="5">Xu316</strain>
    </source>
</reference>
<feature type="domain" description="Tyrosine-protein phosphatase" evidence="2">
    <location>
        <begin position="580"/>
        <end position="778"/>
    </location>
</feature>
<gene>
    <name evidence="4" type="ORF">G210_2633</name>
</gene>